<keyword evidence="1" id="KW-0472">Membrane</keyword>
<organism evidence="2 3">
    <name type="scientific">Parascaris univalens</name>
    <name type="common">Nematode worm</name>
    <dbReference type="NCBI Taxonomy" id="6257"/>
    <lineage>
        <taxon>Eukaryota</taxon>
        <taxon>Metazoa</taxon>
        <taxon>Ecdysozoa</taxon>
        <taxon>Nematoda</taxon>
        <taxon>Chromadorea</taxon>
        <taxon>Rhabditida</taxon>
        <taxon>Spirurina</taxon>
        <taxon>Ascaridomorpha</taxon>
        <taxon>Ascaridoidea</taxon>
        <taxon>Ascarididae</taxon>
        <taxon>Parascaris</taxon>
    </lineage>
</organism>
<dbReference type="AlphaFoldDB" id="A0A915A9T6"/>
<accession>A0A915A9T6</accession>
<feature type="transmembrane region" description="Helical" evidence="1">
    <location>
        <begin position="48"/>
        <end position="71"/>
    </location>
</feature>
<evidence type="ECO:0000313" key="3">
    <source>
        <dbReference type="WBParaSite" id="PgR003_g214_t01"/>
    </source>
</evidence>
<feature type="transmembrane region" description="Helical" evidence="1">
    <location>
        <begin position="83"/>
        <end position="104"/>
    </location>
</feature>
<evidence type="ECO:0000313" key="2">
    <source>
        <dbReference type="Proteomes" id="UP000887569"/>
    </source>
</evidence>
<feature type="transmembrane region" description="Helical" evidence="1">
    <location>
        <begin position="124"/>
        <end position="147"/>
    </location>
</feature>
<dbReference type="WBParaSite" id="PgR003_g214_t01">
    <property type="protein sequence ID" value="PgR003_g214_t01"/>
    <property type="gene ID" value="PgR003_g214"/>
</dbReference>
<keyword evidence="2" id="KW-1185">Reference proteome</keyword>
<feature type="transmembrane region" description="Helical" evidence="1">
    <location>
        <begin position="12"/>
        <end position="36"/>
    </location>
</feature>
<proteinExistence type="predicted"/>
<name>A0A915A9T6_PARUN</name>
<reference evidence="3" key="1">
    <citation type="submission" date="2022-11" db="UniProtKB">
        <authorList>
            <consortium name="WormBaseParasite"/>
        </authorList>
    </citation>
    <scope>IDENTIFICATION</scope>
</reference>
<dbReference type="Proteomes" id="UP000887569">
    <property type="component" value="Unplaced"/>
</dbReference>
<evidence type="ECO:0000256" key="1">
    <source>
        <dbReference type="SAM" id="Phobius"/>
    </source>
</evidence>
<sequence>MTSAYPEAIPEEYVFGIAAELIVGLVYLITSLLFLTEKDMRYNLSYTIMFHIGILDLIQLMGHIASAVFVFSQSTFHPLVNKVLCGLCYVWGAGFTVCCLTPFASVSFVPKLFVWGYKGPLGALLAQIDSLSCLPLAAITFLIYVCIVTKLTVLDNTNEISSEVSKPSSVCQSGRIACKLILRDASCVSDGKHIPNFYDSW</sequence>
<keyword evidence="1" id="KW-0812">Transmembrane</keyword>
<protein>
    <submittedName>
        <fullName evidence="3">7TM GPCR serpentine receptor class x (Srx) domain-containing protein</fullName>
    </submittedName>
</protein>
<keyword evidence="1" id="KW-1133">Transmembrane helix</keyword>